<keyword evidence="3" id="KW-1185">Reference proteome</keyword>
<proteinExistence type="predicted"/>
<sequence length="71" mass="8423">MPGYNKFKGYLVEKGIKQQEIADLLEMDRNRFNLILNGQREKDFKVQEIIKICNHLSISAEKFFFNQKVSK</sequence>
<dbReference type="EMBL" id="PIOC01000023">
    <property type="protein sequence ID" value="RDW17014.1"/>
    <property type="molecule type" value="Genomic_DNA"/>
</dbReference>
<dbReference type="CDD" id="cd00093">
    <property type="entry name" value="HTH_XRE"/>
    <property type="match status" value="1"/>
</dbReference>
<dbReference type="AlphaFoldDB" id="A0A3D8PLW0"/>
<dbReference type="InterPro" id="IPR010982">
    <property type="entry name" value="Lambda_DNA-bd_dom_sf"/>
</dbReference>
<name>A0A3D8PLW0_9BACI</name>
<feature type="domain" description="HTH cro/C1-type" evidence="1">
    <location>
        <begin position="13"/>
        <end position="63"/>
    </location>
</feature>
<evidence type="ECO:0000313" key="3">
    <source>
        <dbReference type="Proteomes" id="UP000257143"/>
    </source>
</evidence>
<protein>
    <submittedName>
        <fullName evidence="2">Transcriptional regulator</fullName>
    </submittedName>
</protein>
<gene>
    <name evidence="2" type="ORF">CWR48_15530</name>
</gene>
<organism evidence="2 3">
    <name type="scientific">Oceanobacillus arenosus</name>
    <dbReference type="NCBI Taxonomy" id="1229153"/>
    <lineage>
        <taxon>Bacteria</taxon>
        <taxon>Bacillati</taxon>
        <taxon>Bacillota</taxon>
        <taxon>Bacilli</taxon>
        <taxon>Bacillales</taxon>
        <taxon>Bacillaceae</taxon>
        <taxon>Oceanobacillus</taxon>
    </lineage>
</organism>
<comment type="caution">
    <text evidence="2">The sequence shown here is derived from an EMBL/GenBank/DDBJ whole genome shotgun (WGS) entry which is preliminary data.</text>
</comment>
<dbReference type="SMART" id="SM00530">
    <property type="entry name" value="HTH_XRE"/>
    <property type="match status" value="1"/>
</dbReference>
<evidence type="ECO:0000313" key="2">
    <source>
        <dbReference type="EMBL" id="RDW17014.1"/>
    </source>
</evidence>
<dbReference type="PROSITE" id="PS50943">
    <property type="entry name" value="HTH_CROC1"/>
    <property type="match status" value="1"/>
</dbReference>
<dbReference type="GO" id="GO:0003677">
    <property type="term" value="F:DNA binding"/>
    <property type="evidence" value="ECO:0007669"/>
    <property type="project" value="InterPro"/>
</dbReference>
<evidence type="ECO:0000259" key="1">
    <source>
        <dbReference type="PROSITE" id="PS50943"/>
    </source>
</evidence>
<dbReference type="OrthoDB" id="1859224at2"/>
<dbReference type="InterPro" id="IPR001387">
    <property type="entry name" value="Cro/C1-type_HTH"/>
</dbReference>
<dbReference type="Proteomes" id="UP000257143">
    <property type="component" value="Unassembled WGS sequence"/>
</dbReference>
<reference evidence="3" key="1">
    <citation type="submission" date="2017-11" db="EMBL/GenBank/DDBJ databases">
        <authorList>
            <person name="Zhu W."/>
        </authorList>
    </citation>
    <scope>NUCLEOTIDE SEQUENCE [LARGE SCALE GENOMIC DNA]</scope>
    <source>
        <strain evidence="3">CAU 1183</strain>
    </source>
</reference>
<accession>A0A3D8PLW0</accession>
<dbReference type="SUPFAM" id="SSF47413">
    <property type="entry name" value="lambda repressor-like DNA-binding domains"/>
    <property type="match status" value="1"/>
</dbReference>
<dbReference type="Gene3D" id="1.10.260.40">
    <property type="entry name" value="lambda repressor-like DNA-binding domains"/>
    <property type="match status" value="1"/>
</dbReference>